<evidence type="ECO:0000313" key="2">
    <source>
        <dbReference type="EMBL" id="SEG95870.1"/>
    </source>
</evidence>
<accession>A0A1H6EDJ0</accession>
<dbReference type="EMBL" id="FNVT01000009">
    <property type="protein sequence ID" value="SEG95870.1"/>
    <property type="molecule type" value="Genomic_DNA"/>
</dbReference>
<evidence type="ECO:0000313" key="3">
    <source>
        <dbReference type="Proteomes" id="UP000236732"/>
    </source>
</evidence>
<dbReference type="PANTHER" id="PTHR46246:SF1">
    <property type="entry name" value="GUANOSINE-3',5'-BIS(DIPHOSPHATE) 3'-PYROPHOSPHOHYDROLASE MESH1"/>
    <property type="match status" value="1"/>
</dbReference>
<name>A0A1H6EDJ0_9ACTN</name>
<dbReference type="PANTHER" id="PTHR46246">
    <property type="entry name" value="GUANOSINE-3',5'-BIS(DIPHOSPHATE) 3'-PYROPHOSPHOHYDROLASE MESH1"/>
    <property type="match status" value="1"/>
</dbReference>
<gene>
    <name evidence="2" type="ORF">SAMN05444920_109187</name>
</gene>
<dbReference type="InterPro" id="IPR003607">
    <property type="entry name" value="HD/PDEase_dom"/>
</dbReference>
<organism evidence="2 3">
    <name type="scientific">Nonomuraea solani</name>
    <dbReference type="NCBI Taxonomy" id="1144553"/>
    <lineage>
        <taxon>Bacteria</taxon>
        <taxon>Bacillati</taxon>
        <taxon>Actinomycetota</taxon>
        <taxon>Actinomycetes</taxon>
        <taxon>Streptosporangiales</taxon>
        <taxon>Streptosporangiaceae</taxon>
        <taxon>Nonomuraea</taxon>
    </lineage>
</organism>
<keyword evidence="3" id="KW-1185">Reference proteome</keyword>
<feature type="domain" description="HD/PDEase" evidence="1">
    <location>
        <begin position="48"/>
        <end position="159"/>
    </location>
</feature>
<keyword evidence="2" id="KW-0378">Hydrolase</keyword>
<evidence type="ECO:0000259" key="1">
    <source>
        <dbReference type="SMART" id="SM00471"/>
    </source>
</evidence>
<dbReference type="RefSeq" id="WP_103959435.1">
    <property type="nucleotide sequence ID" value="NZ_FNVT01000009.1"/>
</dbReference>
<sequence>MIRTFTAKDGWPALRAQWTDRLPDADLAGLDEATAFATRWHGDQTRPAGEPYLEHLLEATRVLVEAVEVTDVDVLRAAVLHDVVEDTACTLDEIRERFGDRVATLVDWVTKPPRPVGWSREEARTAYLDRLRGAPYDAILVKLADRLSNVQRLDTHPRPEKRRGYYDETVRSILPFAERHPWFHDWYDAWRTEFRHVSEPE</sequence>
<dbReference type="InterPro" id="IPR052194">
    <property type="entry name" value="MESH1"/>
</dbReference>
<reference evidence="2 3" key="1">
    <citation type="submission" date="2016-10" db="EMBL/GenBank/DDBJ databases">
        <authorList>
            <person name="de Groot N.N."/>
        </authorList>
    </citation>
    <scope>NUCLEOTIDE SEQUENCE [LARGE SCALE GENOMIC DNA]</scope>
    <source>
        <strain evidence="2 3">CGMCC 4.7037</strain>
    </source>
</reference>
<dbReference type="Gene3D" id="1.10.3210.10">
    <property type="entry name" value="Hypothetical protein af1432"/>
    <property type="match status" value="1"/>
</dbReference>
<dbReference type="AlphaFoldDB" id="A0A1H6EDJ0"/>
<dbReference type="GO" id="GO:0008893">
    <property type="term" value="F:guanosine-3',5'-bis(diphosphate) 3'-diphosphatase activity"/>
    <property type="evidence" value="ECO:0007669"/>
    <property type="project" value="TreeGrafter"/>
</dbReference>
<keyword evidence="2" id="KW-0808">Transferase</keyword>
<dbReference type="Proteomes" id="UP000236732">
    <property type="component" value="Unassembled WGS sequence"/>
</dbReference>
<proteinExistence type="predicted"/>
<dbReference type="Pfam" id="PF13328">
    <property type="entry name" value="HD_4"/>
    <property type="match status" value="1"/>
</dbReference>
<dbReference type="OrthoDB" id="9802385at2"/>
<dbReference type="SMART" id="SM00471">
    <property type="entry name" value="HDc"/>
    <property type="match status" value="1"/>
</dbReference>
<keyword evidence="2" id="KW-0418">Kinase</keyword>
<dbReference type="SUPFAM" id="SSF109604">
    <property type="entry name" value="HD-domain/PDEase-like"/>
    <property type="match status" value="1"/>
</dbReference>
<dbReference type="GO" id="GO:0016301">
    <property type="term" value="F:kinase activity"/>
    <property type="evidence" value="ECO:0007669"/>
    <property type="project" value="UniProtKB-KW"/>
</dbReference>
<protein>
    <submittedName>
        <fullName evidence="2">GTP pyrophosphokinase/guanosine-3',5'-bis(Diphosphate) 3'-pyrophosphohydrolase</fullName>
    </submittedName>
</protein>